<evidence type="ECO:0000313" key="6">
    <source>
        <dbReference type="Proteomes" id="UP000069241"/>
    </source>
</evidence>
<keyword evidence="1" id="KW-0805">Transcription regulation</keyword>
<evidence type="ECO:0000256" key="3">
    <source>
        <dbReference type="ARBA" id="ARBA00023163"/>
    </source>
</evidence>
<reference evidence="6" key="1">
    <citation type="submission" date="2016-02" db="EMBL/GenBank/DDBJ databases">
        <authorList>
            <person name="Holder M.E."/>
            <person name="Ajami N.J."/>
            <person name="Petrosino J.F."/>
        </authorList>
    </citation>
    <scope>NUCLEOTIDE SEQUENCE [LARGE SCALE GENOMIC DNA]</scope>
    <source>
        <strain evidence="6">CCUG 45958</strain>
    </source>
</reference>
<dbReference type="SUPFAM" id="SSF46785">
    <property type="entry name" value="Winged helix' DNA-binding domain"/>
    <property type="match status" value="1"/>
</dbReference>
<keyword evidence="2" id="KW-0238">DNA-binding</keyword>
<dbReference type="InterPro" id="IPR036388">
    <property type="entry name" value="WH-like_DNA-bd_sf"/>
</dbReference>
<organism evidence="5 6">
    <name type="scientific">Desulfovibrio fairfieldensis</name>
    <dbReference type="NCBI Taxonomy" id="44742"/>
    <lineage>
        <taxon>Bacteria</taxon>
        <taxon>Pseudomonadati</taxon>
        <taxon>Thermodesulfobacteriota</taxon>
        <taxon>Desulfovibrionia</taxon>
        <taxon>Desulfovibrionales</taxon>
        <taxon>Desulfovibrionaceae</taxon>
        <taxon>Desulfovibrio</taxon>
    </lineage>
</organism>
<dbReference type="PANTHER" id="PTHR42756:SF1">
    <property type="entry name" value="TRANSCRIPTIONAL REPRESSOR OF EMRAB OPERON"/>
    <property type="match status" value="1"/>
</dbReference>
<dbReference type="Pfam" id="PF01047">
    <property type="entry name" value="MarR"/>
    <property type="match status" value="1"/>
</dbReference>
<dbReference type="InterPro" id="IPR036390">
    <property type="entry name" value="WH_DNA-bd_sf"/>
</dbReference>
<dbReference type="KEGG" id="dfi:AXF13_03030"/>
<dbReference type="STRING" id="44742.AXF13_03030"/>
<dbReference type="PRINTS" id="PR00598">
    <property type="entry name" value="HTHMARR"/>
</dbReference>
<dbReference type="EMBL" id="CP014229">
    <property type="protein sequence ID" value="AMD89168.1"/>
    <property type="molecule type" value="Genomic_DNA"/>
</dbReference>
<dbReference type="PROSITE" id="PS01117">
    <property type="entry name" value="HTH_MARR_1"/>
    <property type="match status" value="1"/>
</dbReference>
<dbReference type="AlphaFoldDB" id="A0A0X8JHZ9"/>
<feature type="domain" description="HTH marR-type" evidence="4">
    <location>
        <begin position="1"/>
        <end position="133"/>
    </location>
</feature>
<dbReference type="GO" id="GO:0003677">
    <property type="term" value="F:DNA binding"/>
    <property type="evidence" value="ECO:0007669"/>
    <property type="project" value="UniProtKB-KW"/>
</dbReference>
<protein>
    <submittedName>
        <fullName evidence="5">MarR family transcriptional regulator</fullName>
    </submittedName>
</protein>
<dbReference type="InterPro" id="IPR023187">
    <property type="entry name" value="Tscrpt_reg_MarR-type_CS"/>
</dbReference>
<dbReference type="RefSeq" id="WP_062251591.1">
    <property type="nucleotide sequence ID" value="NZ_CP014229.1"/>
</dbReference>
<dbReference type="PROSITE" id="PS50995">
    <property type="entry name" value="HTH_MARR_2"/>
    <property type="match status" value="1"/>
</dbReference>
<evidence type="ECO:0000256" key="1">
    <source>
        <dbReference type="ARBA" id="ARBA00023015"/>
    </source>
</evidence>
<dbReference type="InterPro" id="IPR000835">
    <property type="entry name" value="HTH_MarR-typ"/>
</dbReference>
<dbReference type="PANTHER" id="PTHR42756">
    <property type="entry name" value="TRANSCRIPTIONAL REGULATOR, MARR"/>
    <property type="match status" value="1"/>
</dbReference>
<keyword evidence="3" id="KW-0804">Transcription</keyword>
<proteinExistence type="predicted"/>
<dbReference type="SMART" id="SM00347">
    <property type="entry name" value="HTH_MARR"/>
    <property type="match status" value="1"/>
</dbReference>
<accession>A0A0X8JHZ9</accession>
<evidence type="ECO:0000256" key="2">
    <source>
        <dbReference type="ARBA" id="ARBA00023125"/>
    </source>
</evidence>
<sequence>MELTCKWITLANRYYYMYLAKALAPYGINTSQYLFIAVLCREPGITQDKLPERIGINKSNVTRVLAQLEEAGFIRRESNPQDKRTTTVHPTQRAYEAYPHIMKVVAEWDAATTSMFSEEEKQTLQALLRRLAQSAREYRGQGEARTGGEVEEG</sequence>
<gene>
    <name evidence="5" type="ORF">AXF13_03030</name>
</gene>
<keyword evidence="6" id="KW-1185">Reference proteome</keyword>
<evidence type="ECO:0000259" key="4">
    <source>
        <dbReference type="PROSITE" id="PS50995"/>
    </source>
</evidence>
<evidence type="ECO:0000313" key="5">
    <source>
        <dbReference type="EMBL" id="AMD89168.1"/>
    </source>
</evidence>
<dbReference type="GO" id="GO:0003700">
    <property type="term" value="F:DNA-binding transcription factor activity"/>
    <property type="evidence" value="ECO:0007669"/>
    <property type="project" value="InterPro"/>
</dbReference>
<name>A0A0X8JHZ9_9BACT</name>
<dbReference type="Proteomes" id="UP000069241">
    <property type="component" value="Chromosome"/>
</dbReference>
<dbReference type="Gene3D" id="1.10.10.10">
    <property type="entry name" value="Winged helix-like DNA-binding domain superfamily/Winged helix DNA-binding domain"/>
    <property type="match status" value="1"/>
</dbReference>